<organism evidence="1">
    <name type="scientific">Anguilla anguilla</name>
    <name type="common">European freshwater eel</name>
    <name type="synonym">Muraena anguilla</name>
    <dbReference type="NCBI Taxonomy" id="7936"/>
    <lineage>
        <taxon>Eukaryota</taxon>
        <taxon>Metazoa</taxon>
        <taxon>Chordata</taxon>
        <taxon>Craniata</taxon>
        <taxon>Vertebrata</taxon>
        <taxon>Euteleostomi</taxon>
        <taxon>Actinopterygii</taxon>
        <taxon>Neopterygii</taxon>
        <taxon>Teleostei</taxon>
        <taxon>Anguilliformes</taxon>
        <taxon>Anguillidae</taxon>
        <taxon>Anguilla</taxon>
    </lineage>
</organism>
<accession>A0A0E9VP19</accession>
<proteinExistence type="predicted"/>
<protein>
    <submittedName>
        <fullName evidence="1">Uncharacterized protein</fullName>
    </submittedName>
</protein>
<dbReference type="AlphaFoldDB" id="A0A0E9VP19"/>
<name>A0A0E9VP19_ANGAN</name>
<dbReference type="EMBL" id="GBXM01028775">
    <property type="protein sequence ID" value="JAH79802.1"/>
    <property type="molecule type" value="Transcribed_RNA"/>
</dbReference>
<reference evidence="1" key="2">
    <citation type="journal article" date="2015" name="Fish Shellfish Immunol.">
        <title>Early steps in the European eel (Anguilla anguilla)-Vibrio vulnificus interaction in the gills: Role of the RtxA13 toxin.</title>
        <authorList>
            <person name="Callol A."/>
            <person name="Pajuelo D."/>
            <person name="Ebbesson L."/>
            <person name="Teles M."/>
            <person name="MacKenzie S."/>
            <person name="Amaro C."/>
        </authorList>
    </citation>
    <scope>NUCLEOTIDE SEQUENCE</scope>
</reference>
<reference evidence="1" key="1">
    <citation type="submission" date="2014-11" db="EMBL/GenBank/DDBJ databases">
        <authorList>
            <person name="Amaro Gonzalez C."/>
        </authorList>
    </citation>
    <scope>NUCLEOTIDE SEQUENCE</scope>
</reference>
<sequence length="31" mass="3512">MALSIGLSFYWRSILEASSPFLKSFGKNTFI</sequence>
<evidence type="ECO:0000313" key="1">
    <source>
        <dbReference type="EMBL" id="JAH79802.1"/>
    </source>
</evidence>